<dbReference type="Proteomes" id="UP000231279">
    <property type="component" value="Unassembled WGS sequence"/>
</dbReference>
<organism evidence="3 4">
    <name type="scientific">Handroanthus impetiginosus</name>
    <dbReference type="NCBI Taxonomy" id="429701"/>
    <lineage>
        <taxon>Eukaryota</taxon>
        <taxon>Viridiplantae</taxon>
        <taxon>Streptophyta</taxon>
        <taxon>Embryophyta</taxon>
        <taxon>Tracheophyta</taxon>
        <taxon>Spermatophyta</taxon>
        <taxon>Magnoliopsida</taxon>
        <taxon>eudicotyledons</taxon>
        <taxon>Gunneridae</taxon>
        <taxon>Pentapetalae</taxon>
        <taxon>asterids</taxon>
        <taxon>lamiids</taxon>
        <taxon>Lamiales</taxon>
        <taxon>Bignoniaceae</taxon>
        <taxon>Crescentiina</taxon>
        <taxon>Tabebuia alliance</taxon>
        <taxon>Handroanthus</taxon>
    </lineage>
</organism>
<dbReference type="EMBL" id="NKXS01007828">
    <property type="protein sequence ID" value="PIM99082.1"/>
    <property type="molecule type" value="Genomic_DNA"/>
</dbReference>
<dbReference type="AlphaFoldDB" id="A0A2G9G199"/>
<gene>
    <name evidence="3" type="ORF">CDL12_28427</name>
</gene>
<proteinExistence type="predicted"/>
<reference evidence="4" key="1">
    <citation type="journal article" date="2018" name="Gigascience">
        <title>Genome assembly of the Pink Ipe (Handroanthus impetiginosus, Bignoniaceae), a highly valued, ecologically keystone Neotropical timber forest tree.</title>
        <authorList>
            <person name="Silva-Junior O.B."/>
            <person name="Grattapaglia D."/>
            <person name="Novaes E."/>
            <person name="Collevatti R.G."/>
        </authorList>
    </citation>
    <scope>NUCLEOTIDE SEQUENCE [LARGE SCALE GENOMIC DNA]</scope>
    <source>
        <strain evidence="4">cv. UFG-1</strain>
    </source>
</reference>
<name>A0A2G9G199_9LAMI</name>
<protein>
    <recommendedName>
        <fullName evidence="2">DUF8040 domain-containing protein</fullName>
    </recommendedName>
</protein>
<feature type="signal peptide" evidence="1">
    <location>
        <begin position="1"/>
        <end position="23"/>
    </location>
</feature>
<dbReference type="OrthoDB" id="908718at2759"/>
<dbReference type="Pfam" id="PF26138">
    <property type="entry name" value="DUF8040"/>
    <property type="match status" value="1"/>
</dbReference>
<keyword evidence="4" id="KW-1185">Reference proteome</keyword>
<evidence type="ECO:0000259" key="2">
    <source>
        <dbReference type="Pfam" id="PF26138"/>
    </source>
</evidence>
<feature type="domain" description="DUF8040" evidence="2">
    <location>
        <begin position="29"/>
        <end position="115"/>
    </location>
</feature>
<dbReference type="InterPro" id="IPR058353">
    <property type="entry name" value="DUF8040"/>
</dbReference>
<dbReference type="STRING" id="429701.A0A2G9G199"/>
<evidence type="ECO:0000313" key="3">
    <source>
        <dbReference type="EMBL" id="PIM99082.1"/>
    </source>
</evidence>
<comment type="caution">
    <text evidence="3">The sequence shown here is derived from an EMBL/GenBank/DDBJ whole genome shotgun (WGS) entry which is preliminary data.</text>
</comment>
<feature type="chain" id="PRO_5013950259" description="DUF8040 domain-containing protein" evidence="1">
    <location>
        <begin position="24"/>
        <end position="180"/>
    </location>
</feature>
<accession>A0A2G9G199</accession>
<sequence>MGRRCKIHVLLWLNAFMLRCVMLDYIKHLSKLVELNNRTCINNLYMDRNVFLRLCYLLENLGGLHDKRFVTIHEKVACFLLVLDHHAKNMVVKHNFKRSRHMISKYFNQTLRVVIRGCLDAIDGTYVKVQISRINQAHYRSRKGATVVMYLQQKFIILACTLFRNFIRTQMEFDPYEDIE</sequence>
<keyword evidence="1" id="KW-0732">Signal</keyword>
<evidence type="ECO:0000256" key="1">
    <source>
        <dbReference type="SAM" id="SignalP"/>
    </source>
</evidence>
<evidence type="ECO:0000313" key="4">
    <source>
        <dbReference type="Proteomes" id="UP000231279"/>
    </source>
</evidence>